<name>A0A9Q9T3S2_9MICO</name>
<protein>
    <submittedName>
        <fullName evidence="2">Uncharacterized protein</fullName>
    </submittedName>
</protein>
<keyword evidence="1" id="KW-1133">Transmembrane helix</keyword>
<gene>
    <name evidence="2" type="ORF">OE229_00510</name>
</gene>
<proteinExistence type="predicted"/>
<keyword evidence="1" id="KW-0812">Transmembrane</keyword>
<feature type="transmembrane region" description="Helical" evidence="1">
    <location>
        <begin position="6"/>
        <end position="26"/>
    </location>
</feature>
<dbReference type="RefSeq" id="WP_262139229.1">
    <property type="nucleotide sequence ID" value="NZ_CP106879.1"/>
</dbReference>
<sequence length="166" mass="18238">MANIIVLIAAIVSVLALVGSIAVVLFSPSSKKVVRSQERALRSTEEAEEAANRVLKSLEAIGQPAASARVVEVPRPVFSLFSDSVVVEDRDPERILATIRSERILALIRAAENERRLTYSSTWARVAERHTAPEPTPWWLFPERPITRSTGDDDAWNATGAVPQLV</sequence>
<evidence type="ECO:0000313" key="2">
    <source>
        <dbReference type="EMBL" id="UYC80976.1"/>
    </source>
</evidence>
<dbReference type="Proteomes" id="UP001062223">
    <property type="component" value="Chromosome"/>
</dbReference>
<dbReference type="AlphaFoldDB" id="A0A9Q9T3S2"/>
<reference evidence="2" key="1">
    <citation type="submission" date="2022-09" db="EMBL/GenBank/DDBJ databases">
        <title>Taxonomy of Curtobacterium flaccumfaciens.</title>
        <authorList>
            <person name="Osdaghi E."/>
            <person name="Taghavi S.M."/>
            <person name="Hamidizade M."/>
            <person name="Abachi H."/>
            <person name="Fazliarab A."/>
            <person name="Baeyen S."/>
            <person name="Portier P."/>
            <person name="Van Vaerenbergh J."/>
            <person name="Jacques M.-A."/>
        </authorList>
    </citation>
    <scope>NUCLEOTIDE SEQUENCE</scope>
    <source>
        <strain evidence="2">AGQB46</strain>
    </source>
</reference>
<evidence type="ECO:0000313" key="3">
    <source>
        <dbReference type="Proteomes" id="UP001062223"/>
    </source>
</evidence>
<dbReference type="KEGG" id="cpoi:OE229_00510"/>
<accession>A0A9Q9T3S2</accession>
<evidence type="ECO:0000256" key="1">
    <source>
        <dbReference type="SAM" id="Phobius"/>
    </source>
</evidence>
<dbReference type="EMBL" id="CP106879">
    <property type="protein sequence ID" value="UYC80976.1"/>
    <property type="molecule type" value="Genomic_DNA"/>
</dbReference>
<keyword evidence="1" id="KW-0472">Membrane</keyword>
<organism evidence="2 3">
    <name type="scientific">Curtobacterium poinsettiae</name>
    <dbReference type="NCBI Taxonomy" id="159612"/>
    <lineage>
        <taxon>Bacteria</taxon>
        <taxon>Bacillati</taxon>
        <taxon>Actinomycetota</taxon>
        <taxon>Actinomycetes</taxon>
        <taxon>Micrococcales</taxon>
        <taxon>Microbacteriaceae</taxon>
        <taxon>Curtobacterium</taxon>
    </lineage>
</organism>